<keyword evidence="6" id="KW-1185">Reference proteome</keyword>
<evidence type="ECO:0000259" key="4">
    <source>
        <dbReference type="PROSITE" id="PS51337"/>
    </source>
</evidence>
<organism evidence="5 6">
    <name type="scientific">Metaclostridioides mangenotii</name>
    <dbReference type="NCBI Taxonomy" id="1540"/>
    <lineage>
        <taxon>Bacteria</taxon>
        <taxon>Bacillati</taxon>
        <taxon>Bacillota</taxon>
        <taxon>Clostridia</taxon>
        <taxon>Peptostreptococcales</taxon>
        <taxon>Peptostreptococcaceae</taxon>
        <taxon>Metaclostridioides</taxon>
    </lineage>
</organism>
<dbReference type="EMBL" id="JAGGJX010000001">
    <property type="protein sequence ID" value="MBP1854852.1"/>
    <property type="molecule type" value="Genomic_DNA"/>
</dbReference>
<dbReference type="Gene3D" id="3.40.50.280">
    <property type="entry name" value="Cobalamin-binding domain"/>
    <property type="match status" value="1"/>
</dbReference>
<dbReference type="InterPro" id="IPR036594">
    <property type="entry name" value="Meth_synthase_dom"/>
</dbReference>
<evidence type="ECO:0000313" key="6">
    <source>
        <dbReference type="Proteomes" id="UP000767291"/>
    </source>
</evidence>
<dbReference type="SUPFAM" id="SSF47644">
    <property type="entry name" value="Methionine synthase domain"/>
    <property type="match status" value="1"/>
</dbReference>
<reference evidence="5 6" key="1">
    <citation type="submission" date="2021-03" db="EMBL/GenBank/DDBJ databases">
        <title>Genomic Encyclopedia of Type Strains, Phase IV (KMG-IV): sequencing the most valuable type-strain genomes for metagenomic binning, comparative biology and taxonomic classification.</title>
        <authorList>
            <person name="Goeker M."/>
        </authorList>
    </citation>
    <scope>NUCLEOTIDE SEQUENCE [LARGE SCALE GENOMIC DNA]</scope>
    <source>
        <strain evidence="5 6">DSM 1289</strain>
    </source>
</reference>
<dbReference type="InterPro" id="IPR003759">
    <property type="entry name" value="Cbl-bd_cap"/>
</dbReference>
<keyword evidence="2" id="KW-0170">Cobalt</keyword>
<keyword evidence="1" id="KW-0479">Metal-binding</keyword>
<dbReference type="CDD" id="cd02070">
    <property type="entry name" value="corrinoid_protein_B12-BD"/>
    <property type="match status" value="1"/>
</dbReference>
<evidence type="ECO:0000256" key="2">
    <source>
        <dbReference type="ARBA" id="ARBA00023285"/>
    </source>
</evidence>
<dbReference type="Gene3D" id="1.10.1240.10">
    <property type="entry name" value="Methionine synthase domain"/>
    <property type="match status" value="1"/>
</dbReference>
<dbReference type="InterPro" id="IPR006158">
    <property type="entry name" value="Cobalamin-bd"/>
</dbReference>
<feature type="domain" description="B12-binding N-terminal" evidence="4">
    <location>
        <begin position="1"/>
        <end position="91"/>
    </location>
</feature>
<dbReference type="PROSITE" id="PS51337">
    <property type="entry name" value="B12_BINDING_NTER"/>
    <property type="match status" value="1"/>
</dbReference>
<evidence type="ECO:0000313" key="5">
    <source>
        <dbReference type="EMBL" id="MBP1854852.1"/>
    </source>
</evidence>
<feature type="domain" description="B12-binding" evidence="3">
    <location>
        <begin position="91"/>
        <end position="215"/>
    </location>
</feature>
<dbReference type="InterPro" id="IPR050554">
    <property type="entry name" value="Met_Synthase/Corrinoid"/>
</dbReference>
<gene>
    <name evidence="5" type="ORF">J2Z43_001242</name>
</gene>
<dbReference type="SUPFAM" id="SSF52242">
    <property type="entry name" value="Cobalamin (vitamin B12)-binding domain"/>
    <property type="match status" value="1"/>
</dbReference>
<dbReference type="PROSITE" id="PS51332">
    <property type="entry name" value="B12_BINDING"/>
    <property type="match status" value="1"/>
</dbReference>
<dbReference type="Pfam" id="PF02607">
    <property type="entry name" value="B12-binding_2"/>
    <property type="match status" value="1"/>
</dbReference>
<protein>
    <submittedName>
        <fullName evidence="5">Dimethylamine corrinoid protein</fullName>
    </submittedName>
</protein>
<name>A0ABS4EA86_9FIRM</name>
<dbReference type="PANTHER" id="PTHR45833:SF1">
    <property type="entry name" value="METHIONINE SYNTHASE"/>
    <property type="match status" value="1"/>
</dbReference>
<dbReference type="Proteomes" id="UP000767291">
    <property type="component" value="Unassembled WGS sequence"/>
</dbReference>
<evidence type="ECO:0000256" key="1">
    <source>
        <dbReference type="ARBA" id="ARBA00022723"/>
    </source>
</evidence>
<dbReference type="Pfam" id="PF02310">
    <property type="entry name" value="B12-binding"/>
    <property type="match status" value="1"/>
</dbReference>
<comment type="caution">
    <text evidence="5">The sequence shown here is derived from an EMBL/GenBank/DDBJ whole genome shotgun (WGS) entry which is preliminary data.</text>
</comment>
<dbReference type="PANTHER" id="PTHR45833">
    <property type="entry name" value="METHIONINE SYNTHASE"/>
    <property type="match status" value="1"/>
</dbReference>
<evidence type="ECO:0000259" key="3">
    <source>
        <dbReference type="PROSITE" id="PS51332"/>
    </source>
</evidence>
<sequence length="215" mass="23929">MGSKKLFQEISEALIDMDDDIVEDLCNESLKLSIPAEETITEGLLVGMNRVGELYEEEEYFLPEVMICSDTLNIGLDILKPHIKTDHTDEPIKIVMGVVEGDTHDIGKNLVKIMSEASNIETYDLGKDVPLDKFIETAEEVNADFICMSTLMTTTMSGMERVIKMLEERNLRDKYKVMIGGGPISQKFADSIGADAYTEDANEAVKKIKELVVAV</sequence>
<dbReference type="SMART" id="SM01018">
    <property type="entry name" value="B12-binding_2"/>
    <property type="match status" value="1"/>
</dbReference>
<dbReference type="InterPro" id="IPR036724">
    <property type="entry name" value="Cobalamin-bd_sf"/>
</dbReference>
<accession>A0ABS4EA86</accession>
<dbReference type="RefSeq" id="WP_027701439.1">
    <property type="nucleotide sequence ID" value="NZ_BAAACS010000013.1"/>
</dbReference>
<proteinExistence type="predicted"/>